<evidence type="ECO:0000313" key="3">
    <source>
        <dbReference type="Proteomes" id="UP000015105"/>
    </source>
</evidence>
<feature type="compositionally biased region" description="Basic and acidic residues" evidence="1">
    <location>
        <begin position="18"/>
        <end position="29"/>
    </location>
</feature>
<proteinExistence type="predicted"/>
<dbReference type="Gramene" id="AET2Gv20218300.21">
    <property type="protein sequence ID" value="AET2Gv20218300.21"/>
    <property type="gene ID" value="AET2Gv20218300"/>
</dbReference>
<accession>A0A453APH3</accession>
<feature type="region of interest" description="Disordered" evidence="1">
    <location>
        <begin position="14"/>
        <end position="51"/>
    </location>
</feature>
<name>A0A453APH3_AEGTS</name>
<feature type="region of interest" description="Disordered" evidence="1">
    <location>
        <begin position="81"/>
        <end position="117"/>
    </location>
</feature>
<reference evidence="2" key="4">
    <citation type="submission" date="2019-03" db="UniProtKB">
        <authorList>
            <consortium name="EnsemblPlants"/>
        </authorList>
    </citation>
    <scope>IDENTIFICATION</scope>
</reference>
<evidence type="ECO:0000313" key="2">
    <source>
        <dbReference type="EnsemblPlants" id="AET2Gv20218300.21"/>
    </source>
</evidence>
<reference evidence="3" key="2">
    <citation type="journal article" date="2017" name="Nat. Plants">
        <title>The Aegilops tauschii genome reveals multiple impacts of transposons.</title>
        <authorList>
            <person name="Zhao G."/>
            <person name="Zou C."/>
            <person name="Li K."/>
            <person name="Wang K."/>
            <person name="Li T."/>
            <person name="Gao L."/>
            <person name="Zhang X."/>
            <person name="Wang H."/>
            <person name="Yang Z."/>
            <person name="Liu X."/>
            <person name="Jiang W."/>
            <person name="Mao L."/>
            <person name="Kong X."/>
            <person name="Jiao Y."/>
            <person name="Jia J."/>
        </authorList>
    </citation>
    <scope>NUCLEOTIDE SEQUENCE [LARGE SCALE GENOMIC DNA]</scope>
    <source>
        <strain evidence="3">cv. AL8/78</strain>
    </source>
</reference>
<dbReference type="EnsemblPlants" id="AET2Gv20218300.21">
    <property type="protein sequence ID" value="AET2Gv20218300.21"/>
    <property type="gene ID" value="AET2Gv20218300"/>
</dbReference>
<dbReference type="Proteomes" id="UP000015105">
    <property type="component" value="Chromosome 2D"/>
</dbReference>
<evidence type="ECO:0000256" key="1">
    <source>
        <dbReference type="SAM" id="MobiDB-lite"/>
    </source>
</evidence>
<protein>
    <submittedName>
        <fullName evidence="2">Uncharacterized protein</fullName>
    </submittedName>
</protein>
<reference evidence="2" key="5">
    <citation type="journal article" date="2021" name="G3 (Bethesda)">
        <title>Aegilops tauschii genome assembly Aet v5.0 features greater sequence contiguity and improved annotation.</title>
        <authorList>
            <person name="Wang L."/>
            <person name="Zhu T."/>
            <person name="Rodriguez J.C."/>
            <person name="Deal K.R."/>
            <person name="Dubcovsky J."/>
            <person name="McGuire P.E."/>
            <person name="Lux T."/>
            <person name="Spannagl M."/>
            <person name="Mayer K.F.X."/>
            <person name="Baldrich P."/>
            <person name="Meyers B.C."/>
            <person name="Huo N."/>
            <person name="Gu Y.Q."/>
            <person name="Zhou H."/>
            <person name="Devos K.M."/>
            <person name="Bennetzen J.L."/>
            <person name="Unver T."/>
            <person name="Budak H."/>
            <person name="Gulick P.J."/>
            <person name="Galiba G."/>
            <person name="Kalapos B."/>
            <person name="Nelson D.R."/>
            <person name="Li P."/>
            <person name="You F.M."/>
            <person name="Luo M.C."/>
            <person name="Dvorak J."/>
        </authorList>
    </citation>
    <scope>NUCLEOTIDE SEQUENCE [LARGE SCALE GENOMIC DNA]</scope>
    <source>
        <strain evidence="2">cv. AL8/78</strain>
    </source>
</reference>
<dbReference type="AlphaFoldDB" id="A0A453APH3"/>
<reference evidence="3" key="1">
    <citation type="journal article" date="2014" name="Science">
        <title>Ancient hybridizations among the ancestral genomes of bread wheat.</title>
        <authorList>
            <consortium name="International Wheat Genome Sequencing Consortium,"/>
            <person name="Marcussen T."/>
            <person name="Sandve S.R."/>
            <person name="Heier L."/>
            <person name="Spannagl M."/>
            <person name="Pfeifer M."/>
            <person name="Jakobsen K.S."/>
            <person name="Wulff B.B."/>
            <person name="Steuernagel B."/>
            <person name="Mayer K.F."/>
            <person name="Olsen O.A."/>
        </authorList>
    </citation>
    <scope>NUCLEOTIDE SEQUENCE [LARGE SCALE GENOMIC DNA]</scope>
    <source>
        <strain evidence="3">cv. AL8/78</strain>
    </source>
</reference>
<sequence>RRPHDRAIAVPVFQGQDLQRDQHQHHLRDISQGQLPPVRRRQQPGAAGHSDAQCVRQLLLHQPHVPEGAASLGPGAVQWRRRRQHGHELRDQRGHVQQRLHDGHDKHGKHRAKDGDAGADQARLLQGQLVMSAPTLCCCA</sequence>
<keyword evidence="3" id="KW-1185">Reference proteome</keyword>
<organism evidence="2 3">
    <name type="scientific">Aegilops tauschii subsp. strangulata</name>
    <name type="common">Goatgrass</name>
    <dbReference type="NCBI Taxonomy" id="200361"/>
    <lineage>
        <taxon>Eukaryota</taxon>
        <taxon>Viridiplantae</taxon>
        <taxon>Streptophyta</taxon>
        <taxon>Embryophyta</taxon>
        <taxon>Tracheophyta</taxon>
        <taxon>Spermatophyta</taxon>
        <taxon>Magnoliopsida</taxon>
        <taxon>Liliopsida</taxon>
        <taxon>Poales</taxon>
        <taxon>Poaceae</taxon>
        <taxon>BOP clade</taxon>
        <taxon>Pooideae</taxon>
        <taxon>Triticodae</taxon>
        <taxon>Triticeae</taxon>
        <taxon>Triticinae</taxon>
        <taxon>Aegilops</taxon>
    </lineage>
</organism>
<reference evidence="2" key="3">
    <citation type="journal article" date="2017" name="Nature">
        <title>Genome sequence of the progenitor of the wheat D genome Aegilops tauschii.</title>
        <authorList>
            <person name="Luo M.C."/>
            <person name="Gu Y.Q."/>
            <person name="Puiu D."/>
            <person name="Wang H."/>
            <person name="Twardziok S.O."/>
            <person name="Deal K.R."/>
            <person name="Huo N."/>
            <person name="Zhu T."/>
            <person name="Wang L."/>
            <person name="Wang Y."/>
            <person name="McGuire P.E."/>
            <person name="Liu S."/>
            <person name="Long H."/>
            <person name="Ramasamy R.K."/>
            <person name="Rodriguez J.C."/>
            <person name="Van S.L."/>
            <person name="Yuan L."/>
            <person name="Wang Z."/>
            <person name="Xia Z."/>
            <person name="Xiao L."/>
            <person name="Anderson O.D."/>
            <person name="Ouyang S."/>
            <person name="Liang Y."/>
            <person name="Zimin A.V."/>
            <person name="Pertea G."/>
            <person name="Qi P."/>
            <person name="Bennetzen J.L."/>
            <person name="Dai X."/>
            <person name="Dawson M.W."/>
            <person name="Muller H.G."/>
            <person name="Kugler K."/>
            <person name="Rivarola-Duarte L."/>
            <person name="Spannagl M."/>
            <person name="Mayer K.F.X."/>
            <person name="Lu F.H."/>
            <person name="Bevan M.W."/>
            <person name="Leroy P."/>
            <person name="Li P."/>
            <person name="You F.M."/>
            <person name="Sun Q."/>
            <person name="Liu Z."/>
            <person name="Lyons E."/>
            <person name="Wicker T."/>
            <person name="Salzberg S.L."/>
            <person name="Devos K.M."/>
            <person name="Dvorak J."/>
        </authorList>
    </citation>
    <scope>NUCLEOTIDE SEQUENCE [LARGE SCALE GENOMIC DNA]</scope>
    <source>
        <strain evidence="2">cv. AL8/78</strain>
    </source>
</reference>
<feature type="compositionally biased region" description="Basic and acidic residues" evidence="1">
    <location>
        <begin position="86"/>
        <end position="105"/>
    </location>
</feature>